<evidence type="ECO:0000313" key="1">
    <source>
        <dbReference type="EMBL" id="KAI9913070.1"/>
    </source>
</evidence>
<organism evidence="1 2">
    <name type="scientific">Peronosclerospora sorghi</name>
    <dbReference type="NCBI Taxonomy" id="230839"/>
    <lineage>
        <taxon>Eukaryota</taxon>
        <taxon>Sar</taxon>
        <taxon>Stramenopiles</taxon>
        <taxon>Oomycota</taxon>
        <taxon>Peronosporomycetes</taxon>
        <taxon>Peronosporales</taxon>
        <taxon>Peronosporaceae</taxon>
        <taxon>Peronosclerospora</taxon>
    </lineage>
</organism>
<protein>
    <submittedName>
        <fullName evidence="1">Uncharacterized protein</fullName>
    </submittedName>
</protein>
<comment type="caution">
    <text evidence="1">The sequence shown here is derived from an EMBL/GenBank/DDBJ whole genome shotgun (WGS) entry which is preliminary data.</text>
</comment>
<dbReference type="EMBL" id="CM047583">
    <property type="protein sequence ID" value="KAI9913070.1"/>
    <property type="molecule type" value="Genomic_DNA"/>
</dbReference>
<name>A0ACC0W4I1_9STRA</name>
<accession>A0ACC0W4I1</accession>
<evidence type="ECO:0000313" key="2">
    <source>
        <dbReference type="Proteomes" id="UP001163321"/>
    </source>
</evidence>
<proteinExistence type="predicted"/>
<gene>
    <name evidence="1" type="ORF">PsorP6_005095</name>
</gene>
<sequence length="173" mass="19786">MQSPTKLRTPTKLVRPRQTHWAARAKDVQKRLLEAESNQFKDAVLAPKRVKLTQSTAESKTETSTGEGFEVHAAFQHLNEEGEPSYTEKLHRRVKVAQCLKQDLVRENARLKLQVLGLKDDVDFYCDILAKIELVVAQQQRETREKNSEEQKQIAELAERLRHVLSASKATSI</sequence>
<reference evidence="1 2" key="1">
    <citation type="journal article" date="2022" name="bioRxiv">
        <title>The genome of the oomycete Peronosclerospora sorghi, a cosmopolitan pathogen of maize and sorghum, is inflated with dispersed pseudogenes.</title>
        <authorList>
            <person name="Fletcher K."/>
            <person name="Martin F."/>
            <person name="Isakeit T."/>
            <person name="Cavanaugh K."/>
            <person name="Magill C."/>
            <person name="Michelmore R."/>
        </authorList>
    </citation>
    <scope>NUCLEOTIDE SEQUENCE [LARGE SCALE GENOMIC DNA]</scope>
    <source>
        <strain evidence="1">P6</strain>
    </source>
</reference>
<keyword evidence="2" id="KW-1185">Reference proteome</keyword>
<dbReference type="Proteomes" id="UP001163321">
    <property type="component" value="Chromosome 4"/>
</dbReference>